<organism evidence="2 3">
    <name type="scientific">Recurvomyces mirabilis</name>
    <dbReference type="NCBI Taxonomy" id="574656"/>
    <lineage>
        <taxon>Eukaryota</taxon>
        <taxon>Fungi</taxon>
        <taxon>Dikarya</taxon>
        <taxon>Ascomycota</taxon>
        <taxon>Pezizomycotina</taxon>
        <taxon>Dothideomycetes</taxon>
        <taxon>Dothideomycetidae</taxon>
        <taxon>Mycosphaerellales</taxon>
        <taxon>Teratosphaeriaceae</taxon>
        <taxon>Recurvomyces</taxon>
    </lineage>
</organism>
<dbReference type="Proteomes" id="UP001274830">
    <property type="component" value="Unassembled WGS sequence"/>
</dbReference>
<feature type="compositionally biased region" description="Basic and acidic residues" evidence="1">
    <location>
        <begin position="76"/>
        <end position="88"/>
    </location>
</feature>
<reference evidence="2" key="1">
    <citation type="submission" date="2023-07" db="EMBL/GenBank/DDBJ databases">
        <title>Black Yeasts Isolated from many extreme environments.</title>
        <authorList>
            <person name="Coleine C."/>
            <person name="Stajich J.E."/>
            <person name="Selbmann L."/>
        </authorList>
    </citation>
    <scope>NUCLEOTIDE SEQUENCE</scope>
    <source>
        <strain evidence="2">CCFEE 5485</strain>
    </source>
</reference>
<accession>A0AAE0TUS8</accession>
<sequence length="132" mass="14660">MANIESADRQSSLDSAIGDQDDSTRSSREQETSHVKEQTGARPPLIDRLKVLNTTLKTIHEQIDKMQLAPPVASPIDDRSQQHSRREAVSTPSTSSSKALAQPPVPTVPVPHQPELPLSLYRTKIEYEQRRG</sequence>
<dbReference type="AlphaFoldDB" id="A0AAE0TUS8"/>
<name>A0AAE0TUS8_9PEZI</name>
<gene>
    <name evidence="2" type="ORF">LTR78_007502</name>
</gene>
<protein>
    <submittedName>
        <fullName evidence="2">Uncharacterized protein</fullName>
    </submittedName>
</protein>
<feature type="compositionally biased region" description="Polar residues" evidence="1">
    <location>
        <begin position="90"/>
        <end position="99"/>
    </location>
</feature>
<evidence type="ECO:0000313" key="2">
    <source>
        <dbReference type="EMBL" id="KAK3672690.1"/>
    </source>
</evidence>
<dbReference type="EMBL" id="JAUTXT010000031">
    <property type="protein sequence ID" value="KAK3672690.1"/>
    <property type="molecule type" value="Genomic_DNA"/>
</dbReference>
<feature type="compositionally biased region" description="Basic and acidic residues" evidence="1">
    <location>
        <begin position="22"/>
        <end position="47"/>
    </location>
</feature>
<evidence type="ECO:0000256" key="1">
    <source>
        <dbReference type="SAM" id="MobiDB-lite"/>
    </source>
</evidence>
<keyword evidence="3" id="KW-1185">Reference proteome</keyword>
<evidence type="ECO:0000313" key="3">
    <source>
        <dbReference type="Proteomes" id="UP001274830"/>
    </source>
</evidence>
<feature type="region of interest" description="Disordered" evidence="1">
    <location>
        <begin position="63"/>
        <end position="116"/>
    </location>
</feature>
<feature type="region of interest" description="Disordered" evidence="1">
    <location>
        <begin position="1"/>
        <end position="47"/>
    </location>
</feature>
<comment type="caution">
    <text evidence="2">The sequence shown here is derived from an EMBL/GenBank/DDBJ whole genome shotgun (WGS) entry which is preliminary data.</text>
</comment>
<proteinExistence type="predicted"/>
<feature type="compositionally biased region" description="Pro residues" evidence="1">
    <location>
        <begin position="103"/>
        <end position="114"/>
    </location>
</feature>